<dbReference type="Pfam" id="PF01725">
    <property type="entry name" value="Ham1p_like"/>
    <property type="match status" value="1"/>
</dbReference>
<comment type="similarity">
    <text evidence="1 10 11">Belongs to the HAM1 NTPase family.</text>
</comment>
<comment type="catalytic activity">
    <reaction evidence="10">
        <text>dITP + H2O = dIMP + diphosphate + H(+)</text>
        <dbReference type="Rhea" id="RHEA:28342"/>
        <dbReference type="ChEBI" id="CHEBI:15377"/>
        <dbReference type="ChEBI" id="CHEBI:15378"/>
        <dbReference type="ChEBI" id="CHEBI:33019"/>
        <dbReference type="ChEBI" id="CHEBI:61194"/>
        <dbReference type="ChEBI" id="CHEBI:61382"/>
        <dbReference type="EC" id="3.6.1.66"/>
    </reaction>
</comment>
<evidence type="ECO:0000256" key="6">
    <source>
        <dbReference type="ARBA" id="ARBA00022842"/>
    </source>
</evidence>
<evidence type="ECO:0000256" key="1">
    <source>
        <dbReference type="ARBA" id="ARBA00008023"/>
    </source>
</evidence>
<proteinExistence type="inferred from homology"/>
<dbReference type="InParanoid" id="A0A166ALB1"/>
<feature type="binding site" evidence="10">
    <location>
        <position position="52"/>
    </location>
    <ligand>
        <name>ITP</name>
        <dbReference type="ChEBI" id="CHEBI:61402"/>
    </ligand>
</feature>
<dbReference type="GO" id="GO:0036220">
    <property type="term" value="F:ITP diphosphatase activity"/>
    <property type="evidence" value="ECO:0007669"/>
    <property type="project" value="UniProtKB-UniRule"/>
</dbReference>
<comment type="catalytic activity">
    <reaction evidence="10">
        <text>ITP + H2O = IMP + diphosphate + H(+)</text>
        <dbReference type="Rhea" id="RHEA:29399"/>
        <dbReference type="ChEBI" id="CHEBI:15377"/>
        <dbReference type="ChEBI" id="CHEBI:15378"/>
        <dbReference type="ChEBI" id="CHEBI:33019"/>
        <dbReference type="ChEBI" id="CHEBI:58053"/>
        <dbReference type="ChEBI" id="CHEBI:61402"/>
        <dbReference type="EC" id="3.6.1.66"/>
    </reaction>
</comment>
<dbReference type="GO" id="GO:0005634">
    <property type="term" value="C:nucleus"/>
    <property type="evidence" value="ECO:0007669"/>
    <property type="project" value="UniProtKB-SubCell"/>
</dbReference>
<evidence type="ECO:0000256" key="10">
    <source>
        <dbReference type="HAMAP-Rule" id="MF_03148"/>
    </source>
</evidence>
<feature type="binding site" evidence="10">
    <location>
        <position position="68"/>
    </location>
    <ligand>
        <name>Mg(2+)</name>
        <dbReference type="ChEBI" id="CHEBI:18420"/>
    </ligand>
</feature>
<reference evidence="12 13" key="1">
    <citation type="journal article" date="2016" name="Mol. Biol. Evol.">
        <title>Comparative Genomics of Early-Diverging Mushroom-Forming Fungi Provides Insights into the Origins of Lignocellulose Decay Capabilities.</title>
        <authorList>
            <person name="Nagy L.G."/>
            <person name="Riley R."/>
            <person name="Tritt A."/>
            <person name="Adam C."/>
            <person name="Daum C."/>
            <person name="Floudas D."/>
            <person name="Sun H."/>
            <person name="Yadav J.S."/>
            <person name="Pangilinan J."/>
            <person name="Larsson K.H."/>
            <person name="Matsuura K."/>
            <person name="Barry K."/>
            <person name="Labutti K."/>
            <person name="Kuo R."/>
            <person name="Ohm R.A."/>
            <person name="Bhattacharya S.S."/>
            <person name="Shirouzu T."/>
            <person name="Yoshinaga Y."/>
            <person name="Martin F.M."/>
            <person name="Grigoriev I.V."/>
            <person name="Hibbett D.S."/>
        </authorList>
    </citation>
    <scope>NUCLEOTIDE SEQUENCE [LARGE SCALE GENOMIC DNA]</scope>
    <source>
        <strain evidence="12 13">HHB12029</strain>
    </source>
</reference>
<comment type="subunit">
    <text evidence="10">Homodimer.</text>
</comment>
<evidence type="ECO:0000313" key="13">
    <source>
        <dbReference type="Proteomes" id="UP000077266"/>
    </source>
</evidence>
<dbReference type="NCBIfam" id="TIGR00042">
    <property type="entry name" value="RdgB/HAM1 family non-canonical purine NTP pyrophosphatase"/>
    <property type="match status" value="1"/>
</dbReference>
<keyword evidence="6 10" id="KW-0460">Magnesium</keyword>
<dbReference type="InterPro" id="IPR002637">
    <property type="entry name" value="RdgB/HAM1"/>
</dbReference>
<dbReference type="GO" id="GO:0000166">
    <property type="term" value="F:nucleotide binding"/>
    <property type="evidence" value="ECO:0007669"/>
    <property type="project" value="UniProtKB-KW"/>
</dbReference>
<feature type="binding site" evidence="10">
    <location>
        <begin position="68"/>
        <end position="69"/>
    </location>
    <ligand>
        <name>ITP</name>
        <dbReference type="ChEBI" id="CHEBI:61402"/>
    </ligand>
</feature>
<keyword evidence="8 10" id="KW-0464">Manganese</keyword>
<evidence type="ECO:0000256" key="3">
    <source>
        <dbReference type="ARBA" id="ARBA00022723"/>
    </source>
</evidence>
<dbReference type="AlphaFoldDB" id="A0A166ALB1"/>
<dbReference type="PANTHER" id="PTHR11067">
    <property type="entry name" value="INOSINE TRIPHOSPHATE PYROPHOSPHATASE/HAM1 PROTEIN"/>
    <property type="match status" value="1"/>
</dbReference>
<feature type="binding site" evidence="10">
    <location>
        <position position="40"/>
    </location>
    <ligand>
        <name>Mg(2+)</name>
        <dbReference type="ChEBI" id="CHEBI:18420"/>
    </ligand>
</feature>
<evidence type="ECO:0000256" key="9">
    <source>
        <dbReference type="ARBA" id="ARBA00023242"/>
    </source>
</evidence>
<keyword evidence="4 10" id="KW-0547">Nucleotide-binding</keyword>
<dbReference type="CDD" id="cd00515">
    <property type="entry name" value="HAM1"/>
    <property type="match status" value="1"/>
</dbReference>
<feature type="binding site" evidence="10">
    <location>
        <begin position="10"/>
        <end position="15"/>
    </location>
    <ligand>
        <name>ITP</name>
        <dbReference type="ChEBI" id="CHEBI:61402"/>
    </ligand>
</feature>
<keyword evidence="7 10" id="KW-0546">Nucleotide metabolism</keyword>
<keyword evidence="2 10" id="KW-0963">Cytoplasm</keyword>
<comment type="catalytic activity">
    <reaction evidence="10">
        <text>XTP + H2O = XMP + diphosphate + H(+)</text>
        <dbReference type="Rhea" id="RHEA:28610"/>
        <dbReference type="ChEBI" id="CHEBI:15377"/>
        <dbReference type="ChEBI" id="CHEBI:15378"/>
        <dbReference type="ChEBI" id="CHEBI:33019"/>
        <dbReference type="ChEBI" id="CHEBI:57464"/>
        <dbReference type="ChEBI" id="CHEBI:61314"/>
        <dbReference type="EC" id="3.6.1.66"/>
    </reaction>
</comment>
<accession>A0A166ALB1</accession>
<keyword evidence="9 10" id="KW-0539">Nucleus</keyword>
<dbReference type="SUPFAM" id="SSF52972">
    <property type="entry name" value="ITPase-like"/>
    <property type="match status" value="1"/>
</dbReference>
<dbReference type="Proteomes" id="UP000077266">
    <property type="component" value="Unassembled WGS sequence"/>
</dbReference>
<dbReference type="GO" id="GO:0035870">
    <property type="term" value="F:dITP diphosphatase activity"/>
    <property type="evidence" value="ECO:0007669"/>
    <property type="project" value="UniProtKB-UniRule"/>
</dbReference>
<comment type="subcellular location">
    <subcellularLocation>
        <location evidence="10">Cytoplasm</location>
    </subcellularLocation>
    <subcellularLocation>
        <location evidence="10">Nucleus</location>
    </subcellularLocation>
</comment>
<dbReference type="InterPro" id="IPR029001">
    <property type="entry name" value="ITPase-like_fam"/>
</dbReference>
<dbReference type="PANTHER" id="PTHR11067:SF9">
    <property type="entry name" value="INOSINE TRIPHOSPHATE PYROPHOSPHATASE"/>
    <property type="match status" value="1"/>
</dbReference>
<dbReference type="GO" id="GO:0036222">
    <property type="term" value="F:XTP diphosphatase activity"/>
    <property type="evidence" value="ECO:0007669"/>
    <property type="project" value="UniProtKB-UniRule"/>
</dbReference>
<dbReference type="InterPro" id="IPR027502">
    <property type="entry name" value="ITPase"/>
</dbReference>
<dbReference type="STRING" id="1314781.A0A166ALB1"/>
<evidence type="ECO:0000256" key="8">
    <source>
        <dbReference type="ARBA" id="ARBA00023211"/>
    </source>
</evidence>
<feature type="binding site" evidence="10">
    <location>
        <position position="168"/>
    </location>
    <ligand>
        <name>ITP</name>
        <dbReference type="ChEBI" id="CHEBI:61402"/>
    </ligand>
</feature>
<evidence type="ECO:0000256" key="5">
    <source>
        <dbReference type="ARBA" id="ARBA00022801"/>
    </source>
</evidence>
<dbReference type="OrthoDB" id="6288734at2759"/>
<dbReference type="FunCoup" id="A0A166ALB1">
    <property type="interactions" value="682"/>
</dbReference>
<sequence length="195" mass="21080">MSPLKVVFVTGNANKLKEVRAILAAGEPIEVESQSLDIPELQGSTQEVSREKCRMAAEKIGGPCITEDTALCFKALNGLPGVYIKWFLKELGHEGLNKLLVGFDTTEATAVCTFAYSAGPGHEPILFEGKTDGHIVPARGDGKFGWDPVFQPLEGGGLTYAEMDSVAKNKISHRFRALDLLREYLKDEAKGAPSS</sequence>
<gene>
    <name evidence="12" type="ORF">EXIGLDRAFT_749327</name>
</gene>
<evidence type="ECO:0000256" key="4">
    <source>
        <dbReference type="ARBA" id="ARBA00022741"/>
    </source>
</evidence>
<keyword evidence="13" id="KW-1185">Reference proteome</keyword>
<feature type="binding site" evidence="10">
    <location>
        <begin position="144"/>
        <end position="147"/>
    </location>
    <ligand>
        <name>ITP</name>
        <dbReference type="ChEBI" id="CHEBI:61402"/>
    </ligand>
</feature>
<protein>
    <recommendedName>
        <fullName evidence="10">Inosine triphosphate pyrophosphatase</fullName>
        <shortName evidence="10">ITPase</shortName>
        <shortName evidence="10">Inosine triphosphatase</shortName>
        <ecNumber evidence="10">3.6.1.66</ecNumber>
    </recommendedName>
    <alternativeName>
        <fullName evidence="10">Non-canonical purine NTP pyrophosphatase</fullName>
    </alternativeName>
    <alternativeName>
        <fullName evidence="10">Non-standard purine NTP pyrophosphatase</fullName>
    </alternativeName>
    <alternativeName>
        <fullName evidence="10">Nucleoside-triphosphate diphosphatase</fullName>
    </alternativeName>
    <alternativeName>
        <fullName evidence="10">Nucleoside-triphosphate pyrophosphatase</fullName>
        <shortName evidence="10">NTPase</shortName>
    </alternativeName>
    <alternativeName>
        <fullName evidence="10">XTP/dITP diphosphatase</fullName>
    </alternativeName>
</protein>
<dbReference type="GO" id="GO:0005737">
    <property type="term" value="C:cytoplasm"/>
    <property type="evidence" value="ECO:0007669"/>
    <property type="project" value="UniProtKB-SubCell"/>
</dbReference>
<dbReference type="HAMAP" id="MF_03148">
    <property type="entry name" value="HAM1_NTPase"/>
    <property type="match status" value="1"/>
</dbReference>
<evidence type="ECO:0000256" key="7">
    <source>
        <dbReference type="ARBA" id="ARBA00023080"/>
    </source>
</evidence>
<feature type="binding site" evidence="10">
    <location>
        <begin position="173"/>
        <end position="174"/>
    </location>
    <ligand>
        <name>ITP</name>
        <dbReference type="ChEBI" id="CHEBI:61402"/>
    </ligand>
</feature>
<dbReference type="EC" id="3.6.1.66" evidence="10"/>
<dbReference type="GO" id="GO:0009117">
    <property type="term" value="P:nucleotide metabolic process"/>
    <property type="evidence" value="ECO:0007669"/>
    <property type="project" value="UniProtKB-KW"/>
</dbReference>
<evidence type="ECO:0000256" key="2">
    <source>
        <dbReference type="ARBA" id="ARBA00022490"/>
    </source>
</evidence>
<dbReference type="GO" id="GO:0009204">
    <property type="term" value="P:deoxyribonucleoside triphosphate catabolic process"/>
    <property type="evidence" value="ECO:0007669"/>
    <property type="project" value="UniProtKB-UniRule"/>
</dbReference>
<keyword evidence="3 10" id="KW-0479">Metal-binding</keyword>
<dbReference type="EMBL" id="KV425996">
    <property type="protein sequence ID" value="KZV93069.1"/>
    <property type="molecule type" value="Genomic_DNA"/>
</dbReference>
<dbReference type="Gene3D" id="3.90.950.10">
    <property type="match status" value="1"/>
</dbReference>
<comment type="cofactor">
    <cofactor evidence="10">
        <name>Mg(2+)</name>
        <dbReference type="ChEBI" id="CHEBI:18420"/>
    </cofactor>
    <cofactor evidence="10">
        <name>Mn(2+)</name>
        <dbReference type="ChEBI" id="CHEBI:29035"/>
    </cofactor>
    <text evidence="10">Binds 1 divalent metal cation per subunit; can use either Mg(2+) or Mn(2+).</text>
</comment>
<organism evidence="12 13">
    <name type="scientific">Exidia glandulosa HHB12029</name>
    <dbReference type="NCBI Taxonomy" id="1314781"/>
    <lineage>
        <taxon>Eukaryota</taxon>
        <taxon>Fungi</taxon>
        <taxon>Dikarya</taxon>
        <taxon>Basidiomycota</taxon>
        <taxon>Agaricomycotina</taxon>
        <taxon>Agaricomycetes</taxon>
        <taxon>Auriculariales</taxon>
        <taxon>Exidiaceae</taxon>
        <taxon>Exidia</taxon>
    </lineage>
</organism>
<keyword evidence="5 10" id="KW-0378">Hydrolase</keyword>
<name>A0A166ALB1_EXIGL</name>
<dbReference type="FunFam" id="3.90.950.10:FF:000009">
    <property type="entry name" value="Inosine triphosphate pyrophosphatase"/>
    <property type="match status" value="1"/>
</dbReference>
<evidence type="ECO:0000313" key="12">
    <source>
        <dbReference type="EMBL" id="KZV93069.1"/>
    </source>
</evidence>
<evidence type="ECO:0000256" key="11">
    <source>
        <dbReference type="RuleBase" id="RU003781"/>
    </source>
</evidence>
<dbReference type="GO" id="GO:0046872">
    <property type="term" value="F:metal ion binding"/>
    <property type="evidence" value="ECO:0007669"/>
    <property type="project" value="UniProtKB-KW"/>
</dbReference>
<comment type="function">
    <text evidence="10">Pyrophosphatase that hydrolyzes non-canonical purine nucleotides such as inosine triphosphate (ITP), deoxyinosine triphosphate (dITP) or xanthosine 5'-triphosphate (XTP) to their respective monophosphate derivatives. The enzyme does not distinguish between the deoxy- and ribose forms. Probably excludes non-canonical purines from RNA and DNA precursor pools, thus preventing their incorporation into RNA and DNA and avoiding chromosomal lesions.</text>
</comment>